<sequence>MPAVLVSLVGAAGSASAMQMNLRDGGAFASQRAVIERDLAGGEKYSELGREDRAQVQASLDRMQQLIEASGSVMLMQPTDQVELFNQQETVNQILTAAARDSRLVCQRERRTGSKFMISSCMTVGERRRQRESSIEALPSGNQTPESVLRDL</sequence>
<organism evidence="2 3">
    <name type="scientific">Marilutibacter maris</name>
    <dbReference type="NCBI Taxonomy" id="1605891"/>
    <lineage>
        <taxon>Bacteria</taxon>
        <taxon>Pseudomonadati</taxon>
        <taxon>Pseudomonadota</taxon>
        <taxon>Gammaproteobacteria</taxon>
        <taxon>Lysobacterales</taxon>
        <taxon>Lysobacteraceae</taxon>
        <taxon>Marilutibacter</taxon>
    </lineage>
</organism>
<accession>A0A2U9TAU8</accession>
<dbReference type="EMBL" id="CP029843">
    <property type="protein sequence ID" value="AWV08307.1"/>
    <property type="molecule type" value="Genomic_DNA"/>
</dbReference>
<keyword evidence="3" id="KW-1185">Reference proteome</keyword>
<feature type="region of interest" description="Disordered" evidence="1">
    <location>
        <begin position="128"/>
        <end position="152"/>
    </location>
</feature>
<evidence type="ECO:0000313" key="2">
    <source>
        <dbReference type="EMBL" id="AWV08307.1"/>
    </source>
</evidence>
<protein>
    <submittedName>
        <fullName evidence="2">Uncharacterized protein</fullName>
    </submittedName>
</protein>
<evidence type="ECO:0000256" key="1">
    <source>
        <dbReference type="SAM" id="MobiDB-lite"/>
    </source>
</evidence>
<proteinExistence type="predicted"/>
<name>A0A2U9TAU8_9GAMM</name>
<reference evidence="2 3" key="1">
    <citation type="submission" date="2018-05" db="EMBL/GenBank/DDBJ databases">
        <title>The complete genome of Lysobacter maris HZ9B, a marine bacterium antagonistic against terrestrial plant pathogens.</title>
        <authorList>
            <person name="Zhang X.-Q."/>
        </authorList>
    </citation>
    <scope>NUCLEOTIDE SEQUENCE [LARGE SCALE GENOMIC DNA]</scope>
    <source>
        <strain evidence="2 3">HZ9B</strain>
    </source>
</reference>
<dbReference type="KEGG" id="lmb:C9I47_2630"/>
<evidence type="ECO:0000313" key="3">
    <source>
        <dbReference type="Proteomes" id="UP000249447"/>
    </source>
</evidence>
<dbReference type="AlphaFoldDB" id="A0A2U9TAU8"/>
<dbReference type="Proteomes" id="UP000249447">
    <property type="component" value="Chromosome"/>
</dbReference>
<gene>
    <name evidence="2" type="ORF">C9I47_2630</name>
</gene>